<feature type="non-terminal residue" evidence="3">
    <location>
        <position position="437"/>
    </location>
</feature>
<evidence type="ECO:0000259" key="1">
    <source>
        <dbReference type="Pfam" id="PF06985"/>
    </source>
</evidence>
<dbReference type="InterPro" id="IPR058525">
    <property type="entry name" value="DUF8212"/>
</dbReference>
<keyword evidence="4" id="KW-1185">Reference proteome</keyword>
<dbReference type="PANTHER" id="PTHR10622">
    <property type="entry name" value="HET DOMAIN-CONTAINING PROTEIN"/>
    <property type="match status" value="1"/>
</dbReference>
<organism evidence="3 4">
    <name type="scientific">Stachybotrys elegans</name>
    <dbReference type="NCBI Taxonomy" id="80388"/>
    <lineage>
        <taxon>Eukaryota</taxon>
        <taxon>Fungi</taxon>
        <taxon>Dikarya</taxon>
        <taxon>Ascomycota</taxon>
        <taxon>Pezizomycotina</taxon>
        <taxon>Sordariomycetes</taxon>
        <taxon>Hypocreomycetidae</taxon>
        <taxon>Hypocreales</taxon>
        <taxon>Stachybotryaceae</taxon>
        <taxon>Stachybotrys</taxon>
    </lineage>
</organism>
<evidence type="ECO:0000259" key="2">
    <source>
        <dbReference type="Pfam" id="PF26640"/>
    </source>
</evidence>
<dbReference type="OrthoDB" id="20872at2759"/>
<dbReference type="Pfam" id="PF06985">
    <property type="entry name" value="HET"/>
    <property type="match status" value="1"/>
</dbReference>
<evidence type="ECO:0000313" key="3">
    <source>
        <dbReference type="EMBL" id="KAH7305824.1"/>
    </source>
</evidence>
<accession>A0A8K0WKP2</accession>
<protein>
    <submittedName>
        <fullName evidence="3">Heterokaryon incompatibility protein-domain-containing protein</fullName>
    </submittedName>
</protein>
<comment type="caution">
    <text evidence="3">The sequence shown here is derived from an EMBL/GenBank/DDBJ whole genome shotgun (WGS) entry which is preliminary data.</text>
</comment>
<gene>
    <name evidence="3" type="ORF">B0I35DRAFT_331054</name>
</gene>
<proteinExistence type="predicted"/>
<evidence type="ECO:0000313" key="4">
    <source>
        <dbReference type="Proteomes" id="UP000813444"/>
    </source>
</evidence>
<feature type="domain" description="DUF8212" evidence="2">
    <location>
        <begin position="238"/>
        <end position="263"/>
    </location>
</feature>
<dbReference type="InterPro" id="IPR010730">
    <property type="entry name" value="HET"/>
</dbReference>
<sequence>MWLLNAVTFRLEQLPEGPLLPPYAILSHTWGDDEVTHQDVRSTDPRERADVREKLGWHKIENTCRLACQYGLSHVWIDTCCMDQTSSAELQESINSMFRWYEQADICIALLSDVAEGEDVAAETSQFRKARWFTRGWTLQELLAPAEIDFYDASWRFLGTKTELRYLIAEITGIGLGYIGDYLGFPAMSSYERLSKASVAERLSWVAERETKRQEDLAYCLLGIFNINIAMLYGEGIKAFRRLQEEIMKVSGDSSILSWGLEESCCSWRLDESSILAPLPTHFKNCREVQSCIINGVVPPTFSIHQKGLQLKAATRVDPMYDKLIYVSLGCRLPVKDDGPPAATVVVLPLVSADTEPQNLDGGGPGENEYIRPVWCRPILVSEEFLDGFETRELFIRRHSEARGDLLGLPFKLEWQCSPTQAYSILGTYPPQPIGTR</sequence>
<dbReference type="AlphaFoldDB" id="A0A8K0WKP2"/>
<dbReference type="Pfam" id="PF26640">
    <property type="entry name" value="DUF8212"/>
    <property type="match status" value="1"/>
</dbReference>
<feature type="domain" description="Heterokaryon incompatibility" evidence="1">
    <location>
        <begin position="23"/>
        <end position="116"/>
    </location>
</feature>
<name>A0A8K0WKP2_9HYPO</name>
<dbReference type="EMBL" id="JAGPNK010000017">
    <property type="protein sequence ID" value="KAH7305824.1"/>
    <property type="molecule type" value="Genomic_DNA"/>
</dbReference>
<reference evidence="3" key="1">
    <citation type="journal article" date="2021" name="Nat. Commun.">
        <title>Genetic determinants of endophytism in the Arabidopsis root mycobiome.</title>
        <authorList>
            <person name="Mesny F."/>
            <person name="Miyauchi S."/>
            <person name="Thiergart T."/>
            <person name="Pickel B."/>
            <person name="Atanasova L."/>
            <person name="Karlsson M."/>
            <person name="Huettel B."/>
            <person name="Barry K.W."/>
            <person name="Haridas S."/>
            <person name="Chen C."/>
            <person name="Bauer D."/>
            <person name="Andreopoulos W."/>
            <person name="Pangilinan J."/>
            <person name="LaButti K."/>
            <person name="Riley R."/>
            <person name="Lipzen A."/>
            <person name="Clum A."/>
            <person name="Drula E."/>
            <person name="Henrissat B."/>
            <person name="Kohler A."/>
            <person name="Grigoriev I.V."/>
            <person name="Martin F.M."/>
            <person name="Hacquard S."/>
        </authorList>
    </citation>
    <scope>NUCLEOTIDE SEQUENCE</scope>
    <source>
        <strain evidence="3">MPI-CAGE-CH-0235</strain>
    </source>
</reference>
<dbReference type="Proteomes" id="UP000813444">
    <property type="component" value="Unassembled WGS sequence"/>
</dbReference>
<dbReference type="PANTHER" id="PTHR10622:SF10">
    <property type="entry name" value="HET DOMAIN-CONTAINING PROTEIN"/>
    <property type="match status" value="1"/>
</dbReference>